<protein>
    <submittedName>
        <fullName evidence="1">Aspartyl-phosphate phosphatase Spo0E family protein</fullName>
    </submittedName>
</protein>
<accession>A0A4Y9AF87</accession>
<dbReference type="InterPro" id="IPR018540">
    <property type="entry name" value="Spo0E-like"/>
</dbReference>
<dbReference type="AlphaFoldDB" id="A0A4Y9AF87"/>
<keyword evidence="2" id="KW-1185">Reference proteome</keyword>
<reference evidence="1 2" key="1">
    <citation type="submission" date="2019-03" db="EMBL/GenBank/DDBJ databases">
        <title>Genome sequence of Lentibacillus salicampi ATCC BAA-719.</title>
        <authorList>
            <person name="Maclea K.S."/>
            <person name="Simoes Junior M."/>
        </authorList>
    </citation>
    <scope>NUCLEOTIDE SEQUENCE [LARGE SCALE GENOMIC DNA]</scope>
    <source>
        <strain evidence="1 2">ATCC BAA-719</strain>
    </source>
</reference>
<dbReference type="Gene3D" id="4.10.280.10">
    <property type="entry name" value="Helix-loop-helix DNA-binding domain"/>
    <property type="match status" value="1"/>
</dbReference>
<name>A0A4Y9AF87_9BACI</name>
<evidence type="ECO:0000313" key="2">
    <source>
        <dbReference type="Proteomes" id="UP000298484"/>
    </source>
</evidence>
<dbReference type="GO" id="GO:0043937">
    <property type="term" value="P:regulation of sporulation"/>
    <property type="evidence" value="ECO:0007669"/>
    <property type="project" value="InterPro"/>
</dbReference>
<dbReference type="InterPro" id="IPR053028">
    <property type="entry name" value="Spo0E-like_phosphatase"/>
</dbReference>
<dbReference type="SUPFAM" id="SSF140500">
    <property type="entry name" value="BAS1536-like"/>
    <property type="match status" value="1"/>
</dbReference>
<dbReference type="PANTHER" id="PTHR41263">
    <property type="entry name" value="ASPARTYL-PHOSPHATE PHOSPHATASE YISI"/>
    <property type="match status" value="1"/>
</dbReference>
<sequence length="59" mass="6892">MCAADKLLKRIEYLRNKMTDVAMEKGFTSPESIAISQELDRLLNLYQSMKQTNNRKKVK</sequence>
<dbReference type="InterPro" id="IPR037208">
    <property type="entry name" value="Spo0E-like_sf"/>
</dbReference>
<evidence type="ECO:0000313" key="1">
    <source>
        <dbReference type="EMBL" id="TFJ94486.1"/>
    </source>
</evidence>
<comment type="caution">
    <text evidence="1">The sequence shown here is derived from an EMBL/GenBank/DDBJ whole genome shotgun (WGS) entry which is preliminary data.</text>
</comment>
<dbReference type="Proteomes" id="UP000298484">
    <property type="component" value="Unassembled WGS sequence"/>
</dbReference>
<dbReference type="GO" id="GO:0046983">
    <property type="term" value="F:protein dimerization activity"/>
    <property type="evidence" value="ECO:0007669"/>
    <property type="project" value="InterPro"/>
</dbReference>
<dbReference type="Pfam" id="PF09388">
    <property type="entry name" value="SpoOE-like"/>
    <property type="match status" value="1"/>
</dbReference>
<dbReference type="OrthoDB" id="2692170at2"/>
<dbReference type="InterPro" id="IPR036638">
    <property type="entry name" value="HLH_DNA-bd_sf"/>
</dbReference>
<organism evidence="1 2">
    <name type="scientific">Lentibacillus salicampi</name>
    <dbReference type="NCBI Taxonomy" id="175306"/>
    <lineage>
        <taxon>Bacteria</taxon>
        <taxon>Bacillati</taxon>
        <taxon>Bacillota</taxon>
        <taxon>Bacilli</taxon>
        <taxon>Bacillales</taxon>
        <taxon>Bacillaceae</taxon>
        <taxon>Lentibacillus</taxon>
    </lineage>
</organism>
<dbReference type="PANTHER" id="PTHR41263:SF1">
    <property type="entry name" value="ASPARTYL-PHOSPHATE PHOSPHATASE YISI"/>
    <property type="match status" value="1"/>
</dbReference>
<gene>
    <name evidence="1" type="ORF">E4U82_00780</name>
</gene>
<proteinExistence type="predicted"/>
<dbReference type="EMBL" id="SRHY01000001">
    <property type="protein sequence ID" value="TFJ94486.1"/>
    <property type="molecule type" value="Genomic_DNA"/>
</dbReference>
<dbReference type="RefSeq" id="WP_135108131.1">
    <property type="nucleotide sequence ID" value="NZ_SRHY01000001.1"/>
</dbReference>